<dbReference type="PROSITE" id="PS51450">
    <property type="entry name" value="LRR"/>
    <property type="match status" value="1"/>
</dbReference>
<dbReference type="PROSITE" id="PS51257">
    <property type="entry name" value="PROKAR_LIPOPROTEIN"/>
    <property type="match status" value="1"/>
</dbReference>
<dbReference type="PANTHER" id="PTHR46282">
    <property type="entry name" value="LEUCINE-RICH MELANOCYTE DIFFERENTIATION-ASSOCIATED PROTEIN"/>
    <property type="match status" value="1"/>
</dbReference>
<evidence type="ECO:0000313" key="2">
    <source>
        <dbReference type="Proteomes" id="UP001497482"/>
    </source>
</evidence>
<protein>
    <submittedName>
        <fullName evidence="1">Uncharacterized protein</fullName>
    </submittedName>
</protein>
<keyword evidence="2" id="KW-1185">Reference proteome</keyword>
<dbReference type="InterPro" id="IPR032675">
    <property type="entry name" value="LRR_dom_sf"/>
</dbReference>
<dbReference type="EMBL" id="OZ035841">
    <property type="protein sequence ID" value="CAL1590664.1"/>
    <property type="molecule type" value="Genomic_DNA"/>
</dbReference>
<proteinExistence type="predicted"/>
<gene>
    <name evidence="1" type="ORF">KC01_LOCUS20146</name>
</gene>
<evidence type="ECO:0000313" key="1">
    <source>
        <dbReference type="EMBL" id="CAL1590664.1"/>
    </source>
</evidence>
<organism evidence="1 2">
    <name type="scientific">Knipowitschia caucasica</name>
    <name type="common">Caucasian dwarf goby</name>
    <name type="synonym">Pomatoschistus caucasicus</name>
    <dbReference type="NCBI Taxonomy" id="637954"/>
    <lineage>
        <taxon>Eukaryota</taxon>
        <taxon>Metazoa</taxon>
        <taxon>Chordata</taxon>
        <taxon>Craniata</taxon>
        <taxon>Vertebrata</taxon>
        <taxon>Euteleostomi</taxon>
        <taxon>Actinopterygii</taxon>
        <taxon>Neopterygii</taxon>
        <taxon>Teleostei</taxon>
        <taxon>Neoteleostei</taxon>
        <taxon>Acanthomorphata</taxon>
        <taxon>Gobiaria</taxon>
        <taxon>Gobiiformes</taxon>
        <taxon>Gobioidei</taxon>
        <taxon>Gobiidae</taxon>
        <taxon>Gobiinae</taxon>
        <taxon>Knipowitschia</taxon>
    </lineage>
</organism>
<dbReference type="InterPro" id="IPR001611">
    <property type="entry name" value="Leu-rich_rpt"/>
</dbReference>
<dbReference type="Proteomes" id="UP001497482">
    <property type="component" value="Chromosome 19"/>
</dbReference>
<dbReference type="Gene3D" id="3.80.10.10">
    <property type="entry name" value="Ribonuclease Inhibitor"/>
    <property type="match status" value="1"/>
</dbReference>
<dbReference type="InterPro" id="IPR043313">
    <property type="entry name" value="LRMDA"/>
</dbReference>
<accession>A0AAV2KTL1</accession>
<sequence>MVALLRHAASHPPWLGSCRNHLTGSLTEIPYEAILTQTQTLEVLDLSYNLLQDRLEKLSTLVLDCNCYTSHVKFPFMDTLTTLCINKNNINNLPLFVDEVKKKFPSIR</sequence>
<dbReference type="PANTHER" id="PTHR46282:SF1">
    <property type="entry name" value="LEUCINE-RICH REPEAT-CONTAINING PROTEIN 72-LIKE"/>
    <property type="match status" value="1"/>
</dbReference>
<dbReference type="SUPFAM" id="SSF52075">
    <property type="entry name" value="Outer arm dynein light chain 1"/>
    <property type="match status" value="1"/>
</dbReference>
<dbReference type="AlphaFoldDB" id="A0AAV2KTL1"/>
<name>A0AAV2KTL1_KNICA</name>
<reference evidence="1 2" key="1">
    <citation type="submission" date="2024-04" db="EMBL/GenBank/DDBJ databases">
        <authorList>
            <person name="Waldvogel A.-M."/>
            <person name="Schoenle A."/>
        </authorList>
    </citation>
    <scope>NUCLEOTIDE SEQUENCE [LARGE SCALE GENOMIC DNA]</scope>
</reference>